<sequence length="584" mass="65904">MSHTRRPSHRENFEIAVLCALELESDAVEASFDEVYEGTHTYGKVDGDQNSYTTGRIGNHSIVLAYLQGMGKRISASSAANFRISFPRIKLCLVVGICGGVPTITKPDESIEVLLGDVVISTEVVQYDRGQQLPNKVVTKKTLHESLGLPNMEIRSFERKMKGLNGRKRLRESTSKNLTKLLTKEGLEAYKYPGADKDRLYEPTYRHKHRGPAACDICPKDDEVCRTALESPCDTLGCDTEKQVPRARLKNLRQNSASRSVSTVEEGREIPEHRIHFGKVASGDLVLKSAYHRDEMASREAVIAFEMESAGVWDNLPTVVIKCVCDYADSHKGNGWQRYAAAVAAACMMAFVTEWWPTDKTLQPVAESGEPALIEEQTKGLQMSRPLDQESQKNRNAALESSKSRLSDKEVDDAYTLLERRDKKSMKEDREAARQGFLQTRDGLSRTEIVDDSLLVRVYWGLMRVEMDLSCFGGPEVLSEKMEHVKKAEQYCIEVAQVVSRSGDTGAQVHATLEQYTIKGRKALLEFRQGADMDSIKRLMKDAVQGMDGALKEMEKTDHVRFDENIKWALHWRDRFFNFKSYRV</sequence>
<dbReference type="GO" id="GO:0003824">
    <property type="term" value="F:catalytic activity"/>
    <property type="evidence" value="ECO:0007669"/>
    <property type="project" value="InterPro"/>
</dbReference>
<dbReference type="PANTHER" id="PTHR46082:SF6">
    <property type="entry name" value="AAA+ ATPASE DOMAIN-CONTAINING PROTEIN-RELATED"/>
    <property type="match status" value="1"/>
</dbReference>
<dbReference type="PANTHER" id="PTHR46082">
    <property type="entry name" value="ATP/GTP-BINDING PROTEIN-RELATED"/>
    <property type="match status" value="1"/>
</dbReference>
<dbReference type="InterPro" id="IPR053137">
    <property type="entry name" value="NLR-like"/>
</dbReference>
<organism evidence="3 4">
    <name type="scientific">Alectoria fallacina</name>
    <dbReference type="NCBI Taxonomy" id="1903189"/>
    <lineage>
        <taxon>Eukaryota</taxon>
        <taxon>Fungi</taxon>
        <taxon>Dikarya</taxon>
        <taxon>Ascomycota</taxon>
        <taxon>Pezizomycotina</taxon>
        <taxon>Lecanoromycetes</taxon>
        <taxon>OSLEUM clade</taxon>
        <taxon>Lecanoromycetidae</taxon>
        <taxon>Lecanorales</taxon>
        <taxon>Lecanorineae</taxon>
        <taxon>Parmeliaceae</taxon>
        <taxon>Alectoria</taxon>
    </lineage>
</organism>
<dbReference type="AlphaFoldDB" id="A0A8H3FIZ8"/>
<dbReference type="Proteomes" id="UP000664203">
    <property type="component" value="Unassembled WGS sequence"/>
</dbReference>
<gene>
    <name evidence="3" type="ORF">ALECFALPRED_002786</name>
</gene>
<name>A0A8H3FIZ8_9LECA</name>
<accession>A0A8H3FIZ8</accession>
<dbReference type="Pfam" id="PF01048">
    <property type="entry name" value="PNP_UDP_1"/>
    <property type="match status" value="1"/>
</dbReference>
<proteinExistence type="predicted"/>
<protein>
    <recommendedName>
        <fullName evidence="2">Nucleoside phosphorylase domain-containing protein</fullName>
    </recommendedName>
</protein>
<dbReference type="InterPro" id="IPR000845">
    <property type="entry name" value="Nucleoside_phosphorylase_d"/>
</dbReference>
<feature type="region of interest" description="Disordered" evidence="1">
    <location>
        <begin position="378"/>
        <end position="407"/>
    </location>
</feature>
<reference evidence="3" key="1">
    <citation type="submission" date="2021-03" db="EMBL/GenBank/DDBJ databases">
        <authorList>
            <person name="Tagirdzhanova G."/>
        </authorList>
    </citation>
    <scope>NUCLEOTIDE SEQUENCE</scope>
</reference>
<keyword evidence="4" id="KW-1185">Reference proteome</keyword>
<feature type="domain" description="Nucleoside phosphorylase" evidence="2">
    <location>
        <begin position="14"/>
        <end position="135"/>
    </location>
</feature>
<evidence type="ECO:0000313" key="4">
    <source>
        <dbReference type="Proteomes" id="UP000664203"/>
    </source>
</evidence>
<dbReference type="GO" id="GO:0009116">
    <property type="term" value="P:nucleoside metabolic process"/>
    <property type="evidence" value="ECO:0007669"/>
    <property type="project" value="InterPro"/>
</dbReference>
<evidence type="ECO:0000313" key="3">
    <source>
        <dbReference type="EMBL" id="CAF9924570.1"/>
    </source>
</evidence>
<dbReference type="InterPro" id="IPR035994">
    <property type="entry name" value="Nucleoside_phosphorylase_sf"/>
</dbReference>
<dbReference type="SUPFAM" id="SSF53167">
    <property type="entry name" value="Purine and uridine phosphorylases"/>
    <property type="match status" value="1"/>
</dbReference>
<dbReference type="OrthoDB" id="1658288at2759"/>
<dbReference type="Gene3D" id="3.40.50.1580">
    <property type="entry name" value="Nucleoside phosphorylase domain"/>
    <property type="match status" value="1"/>
</dbReference>
<comment type="caution">
    <text evidence="3">The sequence shown here is derived from an EMBL/GenBank/DDBJ whole genome shotgun (WGS) entry which is preliminary data.</text>
</comment>
<dbReference type="EMBL" id="CAJPDR010000192">
    <property type="protein sequence ID" value="CAF9924570.1"/>
    <property type="molecule type" value="Genomic_DNA"/>
</dbReference>
<evidence type="ECO:0000256" key="1">
    <source>
        <dbReference type="SAM" id="MobiDB-lite"/>
    </source>
</evidence>
<evidence type="ECO:0000259" key="2">
    <source>
        <dbReference type="Pfam" id="PF01048"/>
    </source>
</evidence>